<dbReference type="Proteomes" id="UP000516370">
    <property type="component" value="Chromosome"/>
</dbReference>
<feature type="transmembrane region" description="Helical" evidence="2">
    <location>
        <begin position="6"/>
        <end position="25"/>
    </location>
</feature>
<protein>
    <submittedName>
        <fullName evidence="3">Uncharacterized protein</fullName>
    </submittedName>
</protein>
<name>A0A7H1J5I0_9GAMM</name>
<dbReference type="KEGG" id="mard:IBG28_19175"/>
<reference evidence="3 4" key="1">
    <citation type="submission" date="2020-09" db="EMBL/GenBank/DDBJ databases">
        <title>Complete genome sequence of an Arctic sea ice bacterium Marinomonas arctica BSI20414.</title>
        <authorList>
            <person name="Liao L."/>
            <person name="Chen B."/>
        </authorList>
    </citation>
    <scope>NUCLEOTIDE SEQUENCE [LARGE SCALE GENOMIC DNA]</scope>
    <source>
        <strain evidence="3 4">BSI20414</strain>
    </source>
</reference>
<feature type="compositionally biased region" description="Basic residues" evidence="1">
    <location>
        <begin position="36"/>
        <end position="50"/>
    </location>
</feature>
<keyword evidence="4" id="KW-1185">Reference proteome</keyword>
<proteinExistence type="predicted"/>
<organism evidence="3 4">
    <name type="scientific">Marinomonas arctica</name>
    <dbReference type="NCBI Taxonomy" id="383750"/>
    <lineage>
        <taxon>Bacteria</taxon>
        <taxon>Pseudomonadati</taxon>
        <taxon>Pseudomonadota</taxon>
        <taxon>Gammaproteobacteria</taxon>
        <taxon>Oceanospirillales</taxon>
        <taxon>Oceanospirillaceae</taxon>
        <taxon>Marinomonas</taxon>
    </lineage>
</organism>
<gene>
    <name evidence="3" type="ORF">IBG28_19175</name>
</gene>
<sequence length="50" mass="5850">MDIQMVVLIALSVMLVIKIIYLVVFKRPEQEDDHSHGHHSHSRGHHHDSR</sequence>
<evidence type="ECO:0000256" key="2">
    <source>
        <dbReference type="SAM" id="Phobius"/>
    </source>
</evidence>
<evidence type="ECO:0000313" key="3">
    <source>
        <dbReference type="EMBL" id="QNT05746.1"/>
    </source>
</evidence>
<keyword evidence="2" id="KW-1133">Transmembrane helix</keyword>
<keyword evidence="2" id="KW-0472">Membrane</keyword>
<feature type="region of interest" description="Disordered" evidence="1">
    <location>
        <begin position="31"/>
        <end position="50"/>
    </location>
</feature>
<evidence type="ECO:0000256" key="1">
    <source>
        <dbReference type="SAM" id="MobiDB-lite"/>
    </source>
</evidence>
<dbReference type="AlphaFoldDB" id="A0A7H1J5I0"/>
<dbReference type="RefSeq" id="WP_157959187.1">
    <property type="nucleotide sequence ID" value="NZ_BMLJ01000019.1"/>
</dbReference>
<dbReference type="EMBL" id="CP061081">
    <property type="protein sequence ID" value="QNT05746.1"/>
    <property type="molecule type" value="Genomic_DNA"/>
</dbReference>
<evidence type="ECO:0000313" key="4">
    <source>
        <dbReference type="Proteomes" id="UP000516370"/>
    </source>
</evidence>
<accession>A0A7H1J5I0</accession>
<keyword evidence="2" id="KW-0812">Transmembrane</keyword>